<dbReference type="SMART" id="SM00355">
    <property type="entry name" value="ZnF_C2H2"/>
    <property type="match status" value="6"/>
</dbReference>
<dbReference type="InterPro" id="IPR006070">
    <property type="entry name" value="Sua5-like_dom"/>
</dbReference>
<dbReference type="InterPro" id="IPR013087">
    <property type="entry name" value="Znf_C2H2_type"/>
</dbReference>
<keyword evidence="10" id="KW-0597">Phosphoprotein</keyword>
<keyword evidence="12" id="KW-0479">Metal-binding</keyword>
<dbReference type="Pfam" id="PF01300">
    <property type="entry name" value="Sua5_yciO_yrdC"/>
    <property type="match status" value="1"/>
</dbReference>
<name>A0AAW0N366_9GOBI</name>
<evidence type="ECO:0000256" key="23">
    <source>
        <dbReference type="ARBA" id="ARBA00023163"/>
    </source>
</evidence>
<sequence length="1004" mass="109197">MSENGPHTEATMYFEVEVDSLEREDEEEEDKIHFDKEDGLIVEPCSSSGRVYDRTTVLIERDPIRLDEEGEEEGHCGVDEDGVAFLTEGDEEDGTLTFMVDSDAMSQGYVHHTISADQIQFTINPGSTPMPRNIEGATLTLHSECPETKLREVKRYQCMFEGCTRTYSTAGNLRTHQKTHRGEYTFVCNQQGCGKAFLTSYSLKIHVRVHTKEKPFECDVQGCEKAFNTLYRLKAHQRLHTGKTFNCESEGCTKYFTTLSDLRKHIRTHTGEKPFRCDHDGCGKAFAASHHLKTHVRTHTGEKPFNCPSDGCEKTFSSQYSLKSHIRGHDRGQPFSGSLIHPHSEDANHSLCLSDLSLISTDSELRENINNELNNVTPIKIFELMFQSPENSVSHEDAHPCAETITQPLSTDTSAQPTVNDVSPVSFTAPSASSSSCSATTACTPAPAPVTVCSSQTSPYIQINSQISDGPVQTSAPNLATPQQFVTLQPPFLHPENTSPAPPPASALSTTASSTTVAQPVPLATNPTPMSAPAAASTQSPITIASTQNLLQPSLVMSDQNLQWILSSAANSQQNPEQAEESCQCQCACRDSAKDKNLKSVSPVSAPPQQPPAETPPAEPPKPVPSTSCCLPEPASDSATVRPTAASSTSVSTSIGSTSSTSAAPSDSLANMDVSDYLSLHSPETAANLEALLLNVAADDCTFKSSDVFVCGRNPEIVVFHQIHNTFPGDEMTCLSIQLKVYRAVFDFCTYRGTQSLAAIHRHDVEMCKELKTKVLRLLPQTSNGPSVQQHSHTDGADVLGQTVKALQEGHVVALPTDTIYGLACLAQNSEAVSKIYDIKGRDSQKPLAICVGEVQDIKKYCKVKVKEELLEDLLPGPVTLVFERTDMLNKDLNPFTSLVGVRIPDHPFMRRLCQMCGEPLALTSANISSQTSTLAAHEFKELWPKLAVVVDGGPIGDQSRLGSTVVDLSVLRKYRIIRPGCALPPTLDVLQHKYGLSEDPLGE</sequence>
<organism evidence="36 37">
    <name type="scientific">Mugilogobius chulae</name>
    <name type="common">yellowstripe goby</name>
    <dbReference type="NCBI Taxonomy" id="88201"/>
    <lineage>
        <taxon>Eukaryota</taxon>
        <taxon>Metazoa</taxon>
        <taxon>Chordata</taxon>
        <taxon>Craniata</taxon>
        <taxon>Vertebrata</taxon>
        <taxon>Euteleostomi</taxon>
        <taxon>Actinopterygii</taxon>
        <taxon>Neopterygii</taxon>
        <taxon>Teleostei</taxon>
        <taxon>Neoteleostei</taxon>
        <taxon>Acanthomorphata</taxon>
        <taxon>Gobiaria</taxon>
        <taxon>Gobiiformes</taxon>
        <taxon>Gobioidei</taxon>
        <taxon>Gobiidae</taxon>
        <taxon>Gobionellinae</taxon>
        <taxon>Mugilogobius</taxon>
    </lineage>
</organism>
<dbReference type="FunFam" id="3.30.160.60:FF:000370">
    <property type="entry name" value="Metal regulatory transcription factor 1"/>
    <property type="match status" value="1"/>
</dbReference>
<proteinExistence type="inferred from homology"/>
<gene>
    <name evidence="36" type="ORF">WMY93_026886</name>
</gene>
<keyword evidence="18" id="KW-0805">Transcription regulation</keyword>
<accession>A0AAW0N366</accession>
<dbReference type="Pfam" id="PF00096">
    <property type="entry name" value="zf-C2H2"/>
    <property type="match status" value="6"/>
</dbReference>
<evidence type="ECO:0000256" key="3">
    <source>
        <dbReference type="ARBA" id="ARBA00004202"/>
    </source>
</evidence>
<keyword evidence="19" id="KW-0238">DNA-binding</keyword>
<evidence type="ECO:0000256" key="18">
    <source>
        <dbReference type="ARBA" id="ARBA00023015"/>
    </source>
</evidence>
<dbReference type="GO" id="GO:0005739">
    <property type="term" value="C:mitochondrion"/>
    <property type="evidence" value="ECO:0007669"/>
    <property type="project" value="UniProtKB-SubCell"/>
</dbReference>
<evidence type="ECO:0000256" key="22">
    <source>
        <dbReference type="ARBA" id="ARBA00023159"/>
    </source>
</evidence>
<evidence type="ECO:0000256" key="10">
    <source>
        <dbReference type="ARBA" id="ARBA00022553"/>
    </source>
</evidence>
<comment type="function">
    <text evidence="27">Cytoplasmic and mitochondrial threonylcarbamoyl-AMP synthase required for the formation of a threonylcarbamoyl group on adenosine at position 37 (t(6)A37) in tRNAs that read codons beginning with adenine. Catalyzes the conversion of L-threonine, HCO(3)(-)/CO(2) and ATP to give threonylcarbamoyl-AMP (TC-AMP) as the acyladenylate intermediate, with the release of diphosphate. Participates in t(6)A37 formation in cytoplasmic and mitochondrial tRNAs. May regulate the activity of some transporters.</text>
</comment>
<feature type="region of interest" description="Disordered" evidence="33">
    <location>
        <begin position="490"/>
        <end position="537"/>
    </location>
</feature>
<dbReference type="PROSITE" id="PS51163">
    <property type="entry name" value="YRDC"/>
    <property type="match status" value="1"/>
</dbReference>
<feature type="domain" description="YrdC-like" evidence="35">
    <location>
        <begin position="797"/>
        <end position="983"/>
    </location>
</feature>
<evidence type="ECO:0000256" key="1">
    <source>
        <dbReference type="ARBA" id="ARBA00004123"/>
    </source>
</evidence>
<dbReference type="FunFam" id="3.30.160.60:FF:000349">
    <property type="entry name" value="metal regulatory transcription factor 1"/>
    <property type="match status" value="1"/>
</dbReference>
<evidence type="ECO:0000256" key="13">
    <source>
        <dbReference type="ARBA" id="ARBA00022737"/>
    </source>
</evidence>
<keyword evidence="37" id="KW-1185">Reference proteome</keyword>
<keyword evidence="24" id="KW-0539">Nucleus</keyword>
<dbReference type="PROSITE" id="PS00028">
    <property type="entry name" value="ZINC_FINGER_C2H2_1"/>
    <property type="match status" value="6"/>
</dbReference>
<dbReference type="GO" id="GO:0008270">
    <property type="term" value="F:zinc ion binding"/>
    <property type="evidence" value="ECO:0007669"/>
    <property type="project" value="UniProtKB-KW"/>
</dbReference>
<evidence type="ECO:0000259" key="34">
    <source>
        <dbReference type="PROSITE" id="PS50157"/>
    </source>
</evidence>
<evidence type="ECO:0000256" key="16">
    <source>
        <dbReference type="ARBA" id="ARBA00022946"/>
    </source>
</evidence>
<evidence type="ECO:0000256" key="14">
    <source>
        <dbReference type="ARBA" id="ARBA00022771"/>
    </source>
</evidence>
<evidence type="ECO:0000256" key="12">
    <source>
        <dbReference type="ARBA" id="ARBA00022723"/>
    </source>
</evidence>
<evidence type="ECO:0000256" key="31">
    <source>
        <dbReference type="ARBA" id="ARBA00083793"/>
    </source>
</evidence>
<evidence type="ECO:0000256" key="30">
    <source>
        <dbReference type="ARBA" id="ARBA00083009"/>
    </source>
</evidence>
<dbReference type="NCBIfam" id="TIGR00057">
    <property type="entry name" value="L-threonylcarbamoyladenylate synthase"/>
    <property type="match status" value="1"/>
</dbReference>
<evidence type="ECO:0000259" key="35">
    <source>
        <dbReference type="PROSITE" id="PS51163"/>
    </source>
</evidence>
<evidence type="ECO:0000256" key="24">
    <source>
        <dbReference type="ARBA" id="ARBA00023242"/>
    </source>
</evidence>
<dbReference type="Gene3D" id="3.90.870.10">
    <property type="entry name" value="DHBP synthase"/>
    <property type="match status" value="1"/>
</dbReference>
<dbReference type="EMBL" id="JBBPFD010000019">
    <property type="protein sequence ID" value="KAK7887265.1"/>
    <property type="molecule type" value="Genomic_DNA"/>
</dbReference>
<dbReference type="InterPro" id="IPR017945">
    <property type="entry name" value="DHBP_synth_RibB-like_a/b_dom"/>
</dbReference>
<evidence type="ECO:0000256" key="8">
    <source>
        <dbReference type="ARBA" id="ARBA00022475"/>
    </source>
</evidence>
<keyword evidence="14 32" id="KW-0863">Zinc-finger</keyword>
<keyword evidence="16" id="KW-0809">Transit peptide</keyword>
<evidence type="ECO:0000256" key="27">
    <source>
        <dbReference type="ARBA" id="ARBA00058524"/>
    </source>
</evidence>
<feature type="compositionally biased region" description="Pro residues" evidence="33">
    <location>
        <begin position="605"/>
        <end position="624"/>
    </location>
</feature>
<comment type="catalytic activity">
    <reaction evidence="25">
        <text>L-threonine + hydrogencarbonate + ATP = L-threonylcarbamoyladenylate + diphosphate + H2O</text>
        <dbReference type="Rhea" id="RHEA:36407"/>
        <dbReference type="ChEBI" id="CHEBI:15377"/>
        <dbReference type="ChEBI" id="CHEBI:17544"/>
        <dbReference type="ChEBI" id="CHEBI:30616"/>
        <dbReference type="ChEBI" id="CHEBI:33019"/>
        <dbReference type="ChEBI" id="CHEBI:57926"/>
        <dbReference type="ChEBI" id="CHEBI:73682"/>
        <dbReference type="EC" id="2.7.7.87"/>
    </reaction>
</comment>
<comment type="function">
    <text evidence="26">Zinc-dependent transcriptional regulator of cellular adaption to conditions of exposure to heavy metals. Binds to metal responsive elements (MRE) in promoters and activates the transcription of metallothionein genes like metallothionein-2/MT2A. Also regulates the expression of metalloproteases in response to intracellular zinc and functions as a catabolic regulator of cartilages.</text>
</comment>
<keyword evidence="20" id="KW-0496">Mitochondrion</keyword>
<feature type="domain" description="C2H2-type" evidence="34">
    <location>
        <begin position="156"/>
        <end position="185"/>
    </location>
</feature>
<evidence type="ECO:0000256" key="32">
    <source>
        <dbReference type="PROSITE-ProRule" id="PRU00042"/>
    </source>
</evidence>
<dbReference type="Gene3D" id="3.30.160.60">
    <property type="entry name" value="Classic Zinc Finger"/>
    <property type="match status" value="6"/>
</dbReference>
<evidence type="ECO:0000256" key="21">
    <source>
        <dbReference type="ARBA" id="ARBA00023136"/>
    </source>
</evidence>
<dbReference type="SUPFAM" id="SSF55821">
    <property type="entry name" value="YrdC/RibB"/>
    <property type="match status" value="1"/>
</dbReference>
<evidence type="ECO:0000256" key="29">
    <source>
        <dbReference type="ARBA" id="ARBA00068055"/>
    </source>
</evidence>
<evidence type="ECO:0000256" key="6">
    <source>
        <dbReference type="ARBA" id="ARBA00012584"/>
    </source>
</evidence>
<evidence type="ECO:0000256" key="33">
    <source>
        <dbReference type="SAM" id="MobiDB-lite"/>
    </source>
</evidence>
<dbReference type="GO" id="GO:0005654">
    <property type="term" value="C:nucleoplasm"/>
    <property type="evidence" value="ECO:0007669"/>
    <property type="project" value="UniProtKB-ARBA"/>
</dbReference>
<feature type="domain" description="C2H2-type" evidence="34">
    <location>
        <begin position="216"/>
        <end position="245"/>
    </location>
</feature>
<comment type="subunit">
    <text evidence="28">Interacts with RSC1A1.</text>
</comment>
<dbReference type="FunFam" id="3.30.160.60:FF:000199">
    <property type="entry name" value="metal regulatory transcription factor 1"/>
    <property type="match status" value="1"/>
</dbReference>
<evidence type="ECO:0000256" key="28">
    <source>
        <dbReference type="ARBA" id="ARBA00063146"/>
    </source>
</evidence>
<evidence type="ECO:0000256" key="4">
    <source>
        <dbReference type="ARBA" id="ARBA00004496"/>
    </source>
</evidence>
<dbReference type="Proteomes" id="UP001460270">
    <property type="component" value="Unassembled WGS sequence"/>
</dbReference>
<keyword evidence="9" id="KW-0963">Cytoplasm</keyword>
<dbReference type="EC" id="2.7.7.87" evidence="6"/>
<comment type="caution">
    <text evidence="36">The sequence shown here is derived from an EMBL/GenBank/DDBJ whole genome shotgun (WGS) entry which is preliminary data.</text>
</comment>
<dbReference type="GO" id="GO:0010038">
    <property type="term" value="P:response to metal ion"/>
    <property type="evidence" value="ECO:0007669"/>
    <property type="project" value="UniProtKB-ARBA"/>
</dbReference>
<dbReference type="InterPro" id="IPR036236">
    <property type="entry name" value="Znf_C2H2_sf"/>
</dbReference>
<evidence type="ECO:0000256" key="17">
    <source>
        <dbReference type="ARBA" id="ARBA00022990"/>
    </source>
</evidence>
<dbReference type="GO" id="GO:0045944">
    <property type="term" value="P:positive regulation of transcription by RNA polymerase II"/>
    <property type="evidence" value="ECO:0007669"/>
    <property type="project" value="UniProtKB-ARBA"/>
</dbReference>
<evidence type="ECO:0000256" key="5">
    <source>
        <dbReference type="ARBA" id="ARBA00007663"/>
    </source>
</evidence>
<dbReference type="GO" id="GO:0003700">
    <property type="term" value="F:DNA-binding transcription factor activity"/>
    <property type="evidence" value="ECO:0007669"/>
    <property type="project" value="UniProtKB-ARBA"/>
</dbReference>
<evidence type="ECO:0000256" key="7">
    <source>
        <dbReference type="ARBA" id="ARBA00015492"/>
    </source>
</evidence>
<dbReference type="PANTHER" id="PTHR46179:SF25">
    <property type="entry name" value="METAL RESPONSE ELEMENT-BINDING TRANSCRIPTION FACTOR-1, ISOFORM C"/>
    <property type="match status" value="1"/>
</dbReference>
<feature type="compositionally biased region" description="Low complexity" evidence="33">
    <location>
        <begin position="638"/>
        <end position="668"/>
    </location>
</feature>
<dbReference type="GO" id="GO:0061710">
    <property type="term" value="F:L-threonylcarbamoyladenylate synthase"/>
    <property type="evidence" value="ECO:0007669"/>
    <property type="project" value="UniProtKB-EC"/>
</dbReference>
<dbReference type="InterPro" id="IPR051061">
    <property type="entry name" value="Zinc_finger_trans_reg"/>
</dbReference>
<dbReference type="PANTHER" id="PTHR46179">
    <property type="entry name" value="ZINC FINGER PROTEIN"/>
    <property type="match status" value="1"/>
</dbReference>
<keyword evidence="8" id="KW-1003">Cell membrane</keyword>
<evidence type="ECO:0000256" key="26">
    <source>
        <dbReference type="ARBA" id="ARBA00056278"/>
    </source>
</evidence>
<feature type="compositionally biased region" description="Low complexity" evidence="33">
    <location>
        <begin position="506"/>
        <end position="537"/>
    </location>
</feature>
<keyword evidence="11" id="KW-0808">Transferase</keyword>
<protein>
    <recommendedName>
        <fullName evidence="29">Metal regulatory transcription factor 1</fullName>
        <ecNumber evidence="6">2.7.7.87</ecNumber>
    </recommendedName>
    <alternativeName>
        <fullName evidence="31">MRE-binding transcription factor</fullName>
    </alternativeName>
    <alternativeName>
        <fullName evidence="7">Threonylcarbamoyl-AMP synthase</fullName>
    </alternativeName>
    <alternativeName>
        <fullName evidence="30">Transcription factor MTF-1</fullName>
    </alternativeName>
</protein>
<evidence type="ECO:0000256" key="19">
    <source>
        <dbReference type="ARBA" id="ARBA00023125"/>
    </source>
</evidence>
<feature type="domain" description="C2H2-type" evidence="34">
    <location>
        <begin position="186"/>
        <end position="215"/>
    </location>
</feature>
<feature type="domain" description="C2H2-type" evidence="34">
    <location>
        <begin position="275"/>
        <end position="304"/>
    </location>
</feature>
<dbReference type="FunFam" id="3.30.160.60:FF:000397">
    <property type="entry name" value="Metal regulatory transcription factor 1"/>
    <property type="match status" value="1"/>
</dbReference>
<dbReference type="FunFam" id="3.90.870.10:FF:000007">
    <property type="entry name" value="YrdC N6-threonylcarbamoyltransferase domain containing"/>
    <property type="match status" value="1"/>
</dbReference>
<evidence type="ECO:0000313" key="36">
    <source>
        <dbReference type="EMBL" id="KAK7887265.1"/>
    </source>
</evidence>
<evidence type="ECO:0000256" key="9">
    <source>
        <dbReference type="ARBA" id="ARBA00022490"/>
    </source>
</evidence>
<keyword evidence="22" id="KW-0010">Activator</keyword>
<feature type="region of interest" description="Disordered" evidence="33">
    <location>
        <begin position="597"/>
        <end position="668"/>
    </location>
</feature>
<keyword evidence="23" id="KW-0804">Transcription</keyword>
<keyword evidence="15" id="KW-0862">Zinc</keyword>
<dbReference type="FunFam" id="3.30.160.60:FF:000072">
    <property type="entry name" value="zinc finger protein 143 isoform X1"/>
    <property type="match status" value="1"/>
</dbReference>
<evidence type="ECO:0000313" key="37">
    <source>
        <dbReference type="Proteomes" id="UP001460270"/>
    </source>
</evidence>
<dbReference type="GO" id="GO:0003725">
    <property type="term" value="F:double-stranded RNA binding"/>
    <property type="evidence" value="ECO:0007669"/>
    <property type="project" value="InterPro"/>
</dbReference>
<keyword evidence="21" id="KW-0472">Membrane</keyword>
<evidence type="ECO:0000256" key="20">
    <source>
        <dbReference type="ARBA" id="ARBA00023128"/>
    </source>
</evidence>
<evidence type="ECO:0000256" key="2">
    <source>
        <dbReference type="ARBA" id="ARBA00004173"/>
    </source>
</evidence>
<evidence type="ECO:0000256" key="25">
    <source>
        <dbReference type="ARBA" id="ARBA00048366"/>
    </source>
</evidence>
<feature type="domain" description="C2H2-type" evidence="34">
    <location>
        <begin position="245"/>
        <end position="274"/>
    </location>
</feature>
<comment type="similarity">
    <text evidence="5">Belongs to the SUA5 family.</text>
</comment>
<reference evidence="37" key="1">
    <citation type="submission" date="2024-04" db="EMBL/GenBank/DDBJ databases">
        <title>Salinicola lusitanus LLJ914,a marine bacterium isolated from the Okinawa Trough.</title>
        <authorList>
            <person name="Li J."/>
        </authorList>
    </citation>
    <scope>NUCLEOTIDE SEQUENCE [LARGE SCALE GENOMIC DNA]</scope>
</reference>
<dbReference type="SUPFAM" id="SSF57667">
    <property type="entry name" value="beta-beta-alpha zinc fingers"/>
    <property type="match status" value="4"/>
</dbReference>
<dbReference type="GO" id="GO:0005886">
    <property type="term" value="C:plasma membrane"/>
    <property type="evidence" value="ECO:0007669"/>
    <property type="project" value="UniProtKB-SubCell"/>
</dbReference>
<keyword evidence="17" id="KW-0007">Acetylation</keyword>
<evidence type="ECO:0000256" key="11">
    <source>
        <dbReference type="ARBA" id="ARBA00022679"/>
    </source>
</evidence>
<dbReference type="AlphaFoldDB" id="A0AAW0N366"/>
<evidence type="ECO:0000256" key="15">
    <source>
        <dbReference type="ARBA" id="ARBA00022833"/>
    </source>
</evidence>
<dbReference type="PROSITE" id="PS50157">
    <property type="entry name" value="ZINC_FINGER_C2H2_2"/>
    <property type="match status" value="6"/>
</dbReference>
<keyword evidence="13" id="KW-0677">Repeat</keyword>
<feature type="domain" description="C2H2-type" evidence="34">
    <location>
        <begin position="305"/>
        <end position="334"/>
    </location>
</feature>
<dbReference type="FunFam" id="3.30.160.60:FF:000125">
    <property type="entry name" value="Putative zinc finger protein 143"/>
    <property type="match status" value="1"/>
</dbReference>
<comment type="subcellular location">
    <subcellularLocation>
        <location evidence="3">Cell membrane</location>
        <topology evidence="3">Peripheral membrane protein</topology>
    </subcellularLocation>
    <subcellularLocation>
        <location evidence="4">Cytoplasm</location>
    </subcellularLocation>
    <subcellularLocation>
        <location evidence="2">Mitochondrion</location>
    </subcellularLocation>
    <subcellularLocation>
        <location evidence="1">Nucleus</location>
    </subcellularLocation>
</comment>
<dbReference type="GO" id="GO:0000978">
    <property type="term" value="F:RNA polymerase II cis-regulatory region sequence-specific DNA binding"/>
    <property type="evidence" value="ECO:0007669"/>
    <property type="project" value="UniProtKB-ARBA"/>
</dbReference>